<dbReference type="EMBL" id="VOIH02000002">
    <property type="protein sequence ID" value="KAF3453105.1"/>
    <property type="molecule type" value="Genomic_DNA"/>
</dbReference>
<comment type="caution">
    <text evidence="1">The sequence shown here is derived from an EMBL/GenBank/DDBJ whole genome shotgun (WGS) entry which is preliminary data.</text>
</comment>
<reference evidence="1" key="1">
    <citation type="submission" date="2020-03" db="EMBL/GenBank/DDBJ databases">
        <title>A high-quality chromosome-level genome assembly of a woody plant with both climbing and erect habits, Rhamnella rubrinervis.</title>
        <authorList>
            <person name="Lu Z."/>
            <person name="Yang Y."/>
            <person name="Zhu X."/>
            <person name="Sun Y."/>
        </authorList>
    </citation>
    <scope>NUCLEOTIDE SEQUENCE</scope>
    <source>
        <strain evidence="1">BYM</strain>
        <tissue evidence="1">Leaf</tissue>
    </source>
</reference>
<organism evidence="1 2">
    <name type="scientific">Rhamnella rubrinervis</name>
    <dbReference type="NCBI Taxonomy" id="2594499"/>
    <lineage>
        <taxon>Eukaryota</taxon>
        <taxon>Viridiplantae</taxon>
        <taxon>Streptophyta</taxon>
        <taxon>Embryophyta</taxon>
        <taxon>Tracheophyta</taxon>
        <taxon>Spermatophyta</taxon>
        <taxon>Magnoliopsida</taxon>
        <taxon>eudicotyledons</taxon>
        <taxon>Gunneridae</taxon>
        <taxon>Pentapetalae</taxon>
        <taxon>rosids</taxon>
        <taxon>fabids</taxon>
        <taxon>Rosales</taxon>
        <taxon>Rhamnaceae</taxon>
        <taxon>rhamnoid group</taxon>
        <taxon>Rhamneae</taxon>
        <taxon>Rhamnella</taxon>
    </lineage>
</organism>
<dbReference type="AlphaFoldDB" id="A0A8K0HK06"/>
<dbReference type="Proteomes" id="UP000796880">
    <property type="component" value="Unassembled WGS sequence"/>
</dbReference>
<sequence>MGSEGYSTTYPIQIRHVVLRIHMFVNPRHLWESSVRRECSALLISIYRAWVKNFNPFAKSTNAGLGKISCRVGNLGILDSFRSCRAEDTCIEVRLEYENCRTFAPLARYRTSGGWVLDDSKRVPHGGASGKGKDDYKALLESRGPSFLLRWIQVGAILVALAENPQRPPLYEVRRGAVEVPFTLLMRLSGSGGGCGFATINTHGAFFTGCGTRVYVKVNFDRCFLLDSCLEVWDSVSCCTLAAFDHHFFVKHLLEVGAGDGGDIHDKITLALEKLLSVEHYCTEGFRRRLARDAVLSGLNDEARSSKKLSWDRLMGRMVEGRCRDSSSFIKLRIRKSGATLSCFRFGDKYLDETTIESYIVDYYRSLF</sequence>
<keyword evidence="2" id="KW-1185">Reference proteome</keyword>
<evidence type="ECO:0000313" key="2">
    <source>
        <dbReference type="Proteomes" id="UP000796880"/>
    </source>
</evidence>
<protein>
    <submittedName>
        <fullName evidence="1">Uncharacterized protein</fullName>
    </submittedName>
</protein>
<accession>A0A8K0HK06</accession>
<gene>
    <name evidence="1" type="ORF">FNV43_RR03539</name>
</gene>
<name>A0A8K0HK06_9ROSA</name>
<proteinExistence type="predicted"/>
<evidence type="ECO:0000313" key="1">
    <source>
        <dbReference type="EMBL" id="KAF3453105.1"/>
    </source>
</evidence>